<evidence type="ECO:0000256" key="2">
    <source>
        <dbReference type="ARBA" id="ARBA00004240"/>
    </source>
</evidence>
<evidence type="ECO:0000256" key="11">
    <source>
        <dbReference type="ARBA" id="ARBA00023128"/>
    </source>
</evidence>
<evidence type="ECO:0000256" key="9">
    <source>
        <dbReference type="ARBA" id="ARBA00022824"/>
    </source>
</evidence>
<dbReference type="GO" id="GO:0005783">
    <property type="term" value="C:endoplasmic reticulum"/>
    <property type="evidence" value="ECO:0007669"/>
    <property type="project" value="UniProtKB-SubCell"/>
</dbReference>
<protein>
    <recommendedName>
        <fullName evidence="14">GTPase IMAP family member 8</fullName>
    </recommendedName>
    <alternativeName>
        <fullName evidence="15">Immune-associated nucleotide-binding protein 9</fullName>
    </alternativeName>
</protein>
<keyword evidence="11" id="KW-0496">Mitochondrion</keyword>
<keyword evidence="6" id="KW-0963">Cytoplasm</keyword>
<dbReference type="GO" id="GO:0005794">
    <property type="term" value="C:Golgi apparatus"/>
    <property type="evidence" value="ECO:0007669"/>
    <property type="project" value="UniProtKB-SubCell"/>
</dbReference>
<evidence type="ECO:0000256" key="8">
    <source>
        <dbReference type="ARBA" id="ARBA00022741"/>
    </source>
</evidence>
<dbReference type="AlphaFoldDB" id="A0AA88NAD6"/>
<evidence type="ECO:0000256" key="4">
    <source>
        <dbReference type="ARBA" id="ARBA00004555"/>
    </source>
</evidence>
<dbReference type="FunFam" id="3.40.50.300:FF:000536">
    <property type="entry name" value="GTPase IMAP family member 8"/>
    <property type="match status" value="1"/>
</dbReference>
<comment type="caution">
    <text evidence="18">The sequence shown here is derived from an EMBL/GenBank/DDBJ whole genome shotgun (WGS) entry which is preliminary data.</text>
</comment>
<dbReference type="InterPro" id="IPR027417">
    <property type="entry name" value="P-loop_NTPase"/>
</dbReference>
<comment type="function">
    <text evidence="13">Exerts an anti-apoptotic effect in the immune system and is involved in responses to infections.</text>
</comment>
<dbReference type="SUPFAM" id="SSF52540">
    <property type="entry name" value="P-loop containing nucleoside triphosphate hydrolases"/>
    <property type="match status" value="1"/>
</dbReference>
<dbReference type="GO" id="GO:0005829">
    <property type="term" value="C:cytosol"/>
    <property type="evidence" value="ECO:0007669"/>
    <property type="project" value="UniProtKB-SubCell"/>
</dbReference>
<evidence type="ECO:0000256" key="15">
    <source>
        <dbReference type="ARBA" id="ARBA00077278"/>
    </source>
</evidence>
<evidence type="ECO:0000256" key="16">
    <source>
        <dbReference type="SAM" id="Phobius"/>
    </source>
</evidence>
<evidence type="ECO:0000259" key="17">
    <source>
        <dbReference type="PROSITE" id="PS51720"/>
    </source>
</evidence>
<name>A0AA88NAD6_TACVA</name>
<dbReference type="PANTHER" id="PTHR10903:SF170">
    <property type="entry name" value="GTPASE IMAP FAMILY MEMBER 7"/>
    <property type="match status" value="1"/>
</dbReference>
<dbReference type="GO" id="GO:0005525">
    <property type="term" value="F:GTP binding"/>
    <property type="evidence" value="ECO:0007669"/>
    <property type="project" value="UniProtKB-KW"/>
</dbReference>
<accession>A0AA88NAD6</accession>
<keyword evidence="16" id="KW-0472">Membrane</keyword>
<keyword evidence="9" id="KW-0256">Endoplasmic reticulum</keyword>
<evidence type="ECO:0000256" key="10">
    <source>
        <dbReference type="ARBA" id="ARBA00023034"/>
    </source>
</evidence>
<evidence type="ECO:0000256" key="7">
    <source>
        <dbReference type="ARBA" id="ARBA00022737"/>
    </source>
</evidence>
<keyword evidence="8" id="KW-0547">Nucleotide-binding</keyword>
<dbReference type="InterPro" id="IPR045058">
    <property type="entry name" value="GIMA/IAN/Toc"/>
</dbReference>
<keyword evidence="12" id="KW-0342">GTP-binding</keyword>
<proteinExistence type="inferred from homology"/>
<sequence>MHECAGVGAKEPLRLVLVGLQGVGKSATGNTILSSEEFHSDISSSALTLQTESKEGLVCRRSVMVVDTPGLFNSSLSDTEMKQEMEKAVTLCHPGPHVFLIIIQLGRFTEQERRVMDKLTEVLGSNVKQYCMVLFTYGDKLKNKTIDQFVKEDMNLVKLISKCGGLYHVFNNADTENKAQVRELLEKIDTMINRRKKQPFYVKGETHEQYPWAQILCIILPVVVAVGLWRDWWF</sequence>
<feature type="transmembrane region" description="Helical" evidence="16">
    <location>
        <begin position="210"/>
        <end position="229"/>
    </location>
</feature>
<dbReference type="EMBL" id="JAVHJS010000007">
    <property type="protein sequence ID" value="KAK2852355.1"/>
    <property type="molecule type" value="Genomic_DNA"/>
</dbReference>
<evidence type="ECO:0000313" key="18">
    <source>
        <dbReference type="EMBL" id="KAK2852355.1"/>
    </source>
</evidence>
<dbReference type="PROSITE" id="PS51720">
    <property type="entry name" value="G_AIG1"/>
    <property type="match status" value="1"/>
</dbReference>
<evidence type="ECO:0000256" key="1">
    <source>
        <dbReference type="ARBA" id="ARBA00004173"/>
    </source>
</evidence>
<evidence type="ECO:0000256" key="6">
    <source>
        <dbReference type="ARBA" id="ARBA00022490"/>
    </source>
</evidence>
<dbReference type="Proteomes" id="UP001187315">
    <property type="component" value="Unassembled WGS sequence"/>
</dbReference>
<reference evidence="18" key="1">
    <citation type="submission" date="2023-08" db="EMBL/GenBank/DDBJ databases">
        <title>Pelteobagrus vachellii genome.</title>
        <authorList>
            <person name="Liu H."/>
        </authorList>
    </citation>
    <scope>NUCLEOTIDE SEQUENCE</scope>
    <source>
        <strain evidence="18">PRFRI_2022a</strain>
        <tissue evidence="18">Muscle</tissue>
    </source>
</reference>
<comment type="similarity">
    <text evidence="5">Belongs to the TRAFAC class TrmE-Era-EngA-EngB-Septin-like GTPase superfamily. AIG1/Toc34/Toc159-like paraseptin GTPase family. IAN subfamily.</text>
</comment>
<dbReference type="GO" id="GO:0005739">
    <property type="term" value="C:mitochondrion"/>
    <property type="evidence" value="ECO:0007669"/>
    <property type="project" value="UniProtKB-SubCell"/>
</dbReference>
<evidence type="ECO:0000256" key="12">
    <source>
        <dbReference type="ARBA" id="ARBA00023134"/>
    </source>
</evidence>
<organism evidence="18 19">
    <name type="scientific">Tachysurus vachellii</name>
    <name type="common">Darkbarbel catfish</name>
    <name type="synonym">Pelteobagrus vachellii</name>
    <dbReference type="NCBI Taxonomy" id="175792"/>
    <lineage>
        <taxon>Eukaryota</taxon>
        <taxon>Metazoa</taxon>
        <taxon>Chordata</taxon>
        <taxon>Craniata</taxon>
        <taxon>Vertebrata</taxon>
        <taxon>Euteleostomi</taxon>
        <taxon>Actinopterygii</taxon>
        <taxon>Neopterygii</taxon>
        <taxon>Teleostei</taxon>
        <taxon>Ostariophysi</taxon>
        <taxon>Siluriformes</taxon>
        <taxon>Bagridae</taxon>
        <taxon>Tachysurus</taxon>
    </lineage>
</organism>
<keyword evidence="19" id="KW-1185">Reference proteome</keyword>
<keyword evidence="7" id="KW-0677">Repeat</keyword>
<dbReference type="PANTHER" id="PTHR10903">
    <property type="entry name" value="GTPASE, IMAP FAMILY MEMBER-RELATED"/>
    <property type="match status" value="1"/>
</dbReference>
<keyword evidence="16" id="KW-1133">Transmembrane helix</keyword>
<evidence type="ECO:0000256" key="13">
    <source>
        <dbReference type="ARBA" id="ARBA00056809"/>
    </source>
</evidence>
<dbReference type="Pfam" id="PF04548">
    <property type="entry name" value="AIG1"/>
    <property type="match status" value="1"/>
</dbReference>
<dbReference type="Gene3D" id="3.40.50.300">
    <property type="entry name" value="P-loop containing nucleotide triphosphate hydrolases"/>
    <property type="match status" value="1"/>
</dbReference>
<dbReference type="InterPro" id="IPR006703">
    <property type="entry name" value="G_AIG1"/>
</dbReference>
<keyword evidence="10" id="KW-0333">Golgi apparatus</keyword>
<gene>
    <name evidence="18" type="ORF">Q7C36_007556</name>
</gene>
<evidence type="ECO:0000256" key="5">
    <source>
        <dbReference type="ARBA" id="ARBA00008535"/>
    </source>
</evidence>
<feature type="domain" description="AIG1-type G" evidence="17">
    <location>
        <begin position="10"/>
        <end position="210"/>
    </location>
</feature>
<evidence type="ECO:0000256" key="3">
    <source>
        <dbReference type="ARBA" id="ARBA00004514"/>
    </source>
</evidence>
<comment type="subcellular location">
    <subcellularLocation>
        <location evidence="3">Cytoplasm</location>
        <location evidence="3">Cytosol</location>
    </subcellularLocation>
    <subcellularLocation>
        <location evidence="2">Endoplasmic reticulum</location>
    </subcellularLocation>
    <subcellularLocation>
        <location evidence="4">Golgi apparatus</location>
    </subcellularLocation>
    <subcellularLocation>
        <location evidence="1">Mitochondrion</location>
    </subcellularLocation>
</comment>
<evidence type="ECO:0000313" key="19">
    <source>
        <dbReference type="Proteomes" id="UP001187315"/>
    </source>
</evidence>
<keyword evidence="16" id="KW-0812">Transmembrane</keyword>
<evidence type="ECO:0000256" key="14">
    <source>
        <dbReference type="ARBA" id="ARBA00073539"/>
    </source>
</evidence>